<comment type="caution">
    <text evidence="2">The sequence shown here is derived from an EMBL/GenBank/DDBJ whole genome shotgun (WGS) entry which is preliminary data.</text>
</comment>
<evidence type="ECO:0000313" key="2">
    <source>
        <dbReference type="EMBL" id="MEA5480689.1"/>
    </source>
</evidence>
<name>A0ABU5TQY4_9CYAN</name>
<dbReference type="Pfam" id="PF18480">
    <property type="entry name" value="DUF5615"/>
    <property type="match status" value="1"/>
</dbReference>
<keyword evidence="3" id="KW-1185">Reference proteome</keyword>
<feature type="domain" description="DUF5615" evidence="1">
    <location>
        <begin position="1"/>
        <end position="104"/>
    </location>
</feature>
<reference evidence="2 3" key="1">
    <citation type="submission" date="2023-12" db="EMBL/GenBank/DDBJ databases">
        <title>Baltic Sea Cyanobacteria.</title>
        <authorList>
            <person name="Delbaje E."/>
            <person name="Fewer D.P."/>
            <person name="Shishido T.K."/>
        </authorList>
    </citation>
    <scope>NUCLEOTIDE SEQUENCE [LARGE SCALE GENOMIC DNA]</scope>
    <source>
        <strain evidence="2 3">UHCC 0370</strain>
    </source>
</reference>
<dbReference type="InterPro" id="IPR041049">
    <property type="entry name" value="DUF5615"/>
</dbReference>
<accession>A0ABU5TQY4</accession>
<evidence type="ECO:0000313" key="3">
    <source>
        <dbReference type="Proteomes" id="UP001301388"/>
    </source>
</evidence>
<gene>
    <name evidence="2" type="ORF">VB774_23900</name>
</gene>
<proteinExistence type="predicted"/>
<organism evidence="2 3">
    <name type="scientific">Pseudanabaena galeata UHCC 0370</name>
    <dbReference type="NCBI Taxonomy" id="3110310"/>
    <lineage>
        <taxon>Bacteria</taxon>
        <taxon>Bacillati</taxon>
        <taxon>Cyanobacteriota</taxon>
        <taxon>Cyanophyceae</taxon>
        <taxon>Pseudanabaenales</taxon>
        <taxon>Pseudanabaenaceae</taxon>
        <taxon>Pseudanabaena</taxon>
    </lineage>
</organism>
<evidence type="ECO:0000259" key="1">
    <source>
        <dbReference type="Pfam" id="PF18480"/>
    </source>
</evidence>
<protein>
    <submittedName>
        <fullName evidence="2">DUF5615 family PIN-like protein</fullName>
    </submittedName>
</protein>
<dbReference type="Proteomes" id="UP001301388">
    <property type="component" value="Unassembled WGS sequence"/>
</dbReference>
<dbReference type="EMBL" id="JAYGIE010000149">
    <property type="protein sequence ID" value="MEA5480689.1"/>
    <property type="molecule type" value="Genomic_DNA"/>
</dbReference>
<sequence length="114" mass="13307">MDENTGVVVARWLRSQNHEVFSVYEEARGTDDDEILQKAWDENWILISCDKDFGEKVYRERRLHHGVVLLRLEDERNANKINVLQSLLENYAGQLADSFVVVTEKQVRFARALS</sequence>